<dbReference type="OrthoDB" id="1112924at2759"/>
<dbReference type="InterPro" id="IPR015410">
    <property type="entry name" value="DUF1985"/>
</dbReference>
<dbReference type="Proteomes" id="UP000886595">
    <property type="component" value="Unassembled WGS sequence"/>
</dbReference>
<gene>
    <name evidence="2" type="ORF">Bca52824_027709</name>
</gene>
<sequence length="106" mass="11922">MVASRLVDHPEDILDGNEVDLPPMKKNINEKPYWPELFGSMEEMRKSRAVKMLRKKTVTDPDIQIKLACLAIVSSVLLSRNLKMKMLKEHAELLGDISGMGIIASC</sequence>
<evidence type="ECO:0000259" key="1">
    <source>
        <dbReference type="Pfam" id="PF09331"/>
    </source>
</evidence>
<keyword evidence="3" id="KW-1185">Reference proteome</keyword>
<dbReference type="AlphaFoldDB" id="A0A8X7VAY7"/>
<reference evidence="2 3" key="1">
    <citation type="submission" date="2020-02" db="EMBL/GenBank/DDBJ databases">
        <authorList>
            <person name="Ma Q."/>
            <person name="Huang Y."/>
            <person name="Song X."/>
            <person name="Pei D."/>
        </authorList>
    </citation>
    <scope>NUCLEOTIDE SEQUENCE [LARGE SCALE GENOMIC DNA]</scope>
    <source>
        <strain evidence="2">Sxm20200214</strain>
        <tissue evidence="2">Leaf</tissue>
    </source>
</reference>
<evidence type="ECO:0000313" key="3">
    <source>
        <dbReference type="Proteomes" id="UP000886595"/>
    </source>
</evidence>
<name>A0A8X7VAY7_BRACI</name>
<feature type="domain" description="DUF1985" evidence="1">
    <location>
        <begin position="25"/>
        <end position="97"/>
    </location>
</feature>
<dbReference type="Pfam" id="PF09331">
    <property type="entry name" value="DUF1985"/>
    <property type="match status" value="1"/>
</dbReference>
<comment type="caution">
    <text evidence="2">The sequence shown here is derived from an EMBL/GenBank/DDBJ whole genome shotgun (WGS) entry which is preliminary data.</text>
</comment>
<evidence type="ECO:0000313" key="2">
    <source>
        <dbReference type="EMBL" id="KAG2307961.1"/>
    </source>
</evidence>
<dbReference type="EMBL" id="JAAMPC010000006">
    <property type="protein sequence ID" value="KAG2307961.1"/>
    <property type="molecule type" value="Genomic_DNA"/>
</dbReference>
<accession>A0A8X7VAY7</accession>
<organism evidence="2 3">
    <name type="scientific">Brassica carinata</name>
    <name type="common">Ethiopian mustard</name>
    <name type="synonym">Abyssinian cabbage</name>
    <dbReference type="NCBI Taxonomy" id="52824"/>
    <lineage>
        <taxon>Eukaryota</taxon>
        <taxon>Viridiplantae</taxon>
        <taxon>Streptophyta</taxon>
        <taxon>Embryophyta</taxon>
        <taxon>Tracheophyta</taxon>
        <taxon>Spermatophyta</taxon>
        <taxon>Magnoliopsida</taxon>
        <taxon>eudicotyledons</taxon>
        <taxon>Gunneridae</taxon>
        <taxon>Pentapetalae</taxon>
        <taxon>rosids</taxon>
        <taxon>malvids</taxon>
        <taxon>Brassicales</taxon>
        <taxon>Brassicaceae</taxon>
        <taxon>Brassiceae</taxon>
        <taxon>Brassica</taxon>
    </lineage>
</organism>
<protein>
    <recommendedName>
        <fullName evidence="1">DUF1985 domain-containing protein</fullName>
    </recommendedName>
</protein>
<proteinExistence type="predicted"/>